<dbReference type="Proteomes" id="UP001049176">
    <property type="component" value="Chromosome 5"/>
</dbReference>
<comment type="caution">
    <text evidence="1">The sequence shown here is derived from an EMBL/GenBank/DDBJ whole genome shotgun (WGS) entry which is preliminary data.</text>
</comment>
<name>A0A9P7RYZ0_9AGAR</name>
<dbReference type="RefSeq" id="XP_043008518.1">
    <property type="nucleotide sequence ID" value="XM_043153234.1"/>
</dbReference>
<keyword evidence="2" id="KW-1185">Reference proteome</keyword>
<dbReference type="AlphaFoldDB" id="A0A9P7RYZ0"/>
<dbReference type="GeneID" id="66077505"/>
<evidence type="ECO:0000313" key="2">
    <source>
        <dbReference type="Proteomes" id="UP001049176"/>
    </source>
</evidence>
<sequence>MQIIPKLNVSLSSTVEYLISEKPSVFQNHARVSMVSCLKGEGFDILKGMYFLLMMLAVARLAIKFNHLESEPYRFQPINGAKTYPYTK</sequence>
<protein>
    <submittedName>
        <fullName evidence="1">Uncharacterized protein</fullName>
    </submittedName>
</protein>
<proteinExistence type="predicted"/>
<gene>
    <name evidence="1" type="ORF">E1B28_008429</name>
</gene>
<accession>A0A9P7RYZ0</accession>
<evidence type="ECO:0000313" key="1">
    <source>
        <dbReference type="EMBL" id="KAG7092048.1"/>
    </source>
</evidence>
<dbReference type="EMBL" id="CM032185">
    <property type="protein sequence ID" value="KAG7092048.1"/>
    <property type="molecule type" value="Genomic_DNA"/>
</dbReference>
<reference evidence="1" key="1">
    <citation type="journal article" date="2021" name="Genome Biol. Evol.">
        <title>The assembled and annotated genome of the fairy-ring fungus Marasmius oreades.</title>
        <authorList>
            <person name="Hiltunen M."/>
            <person name="Ament-Velasquez S.L."/>
            <person name="Johannesson H."/>
        </authorList>
    </citation>
    <scope>NUCLEOTIDE SEQUENCE</scope>
    <source>
        <strain evidence="1">03SP1</strain>
    </source>
</reference>
<dbReference type="KEGG" id="more:E1B28_008429"/>
<organism evidence="1 2">
    <name type="scientific">Marasmius oreades</name>
    <name type="common">fairy-ring Marasmius</name>
    <dbReference type="NCBI Taxonomy" id="181124"/>
    <lineage>
        <taxon>Eukaryota</taxon>
        <taxon>Fungi</taxon>
        <taxon>Dikarya</taxon>
        <taxon>Basidiomycota</taxon>
        <taxon>Agaricomycotina</taxon>
        <taxon>Agaricomycetes</taxon>
        <taxon>Agaricomycetidae</taxon>
        <taxon>Agaricales</taxon>
        <taxon>Marasmiineae</taxon>
        <taxon>Marasmiaceae</taxon>
        <taxon>Marasmius</taxon>
    </lineage>
</organism>